<dbReference type="Pfam" id="PF23960">
    <property type="entry name" value="DUF7289"/>
    <property type="match status" value="1"/>
</dbReference>
<evidence type="ECO:0000313" key="2">
    <source>
        <dbReference type="EMBL" id="MDF9744587.1"/>
    </source>
</evidence>
<dbReference type="InterPro" id="IPR055729">
    <property type="entry name" value="DUF7305"/>
</dbReference>
<evidence type="ECO:0000259" key="1">
    <source>
        <dbReference type="Pfam" id="PF23981"/>
    </source>
</evidence>
<proteinExistence type="predicted"/>
<evidence type="ECO:0000313" key="3">
    <source>
        <dbReference type="Proteomes" id="UP001154061"/>
    </source>
</evidence>
<dbReference type="Pfam" id="PF23981">
    <property type="entry name" value="DUF7305"/>
    <property type="match status" value="1"/>
</dbReference>
<accession>A0A9Q4Q293</accession>
<keyword evidence="3" id="KW-1185">Reference proteome</keyword>
<dbReference type="AlphaFoldDB" id="A0A9Q4Q293"/>
<dbReference type="InterPro" id="IPR055713">
    <property type="entry name" value="DUF7289"/>
</dbReference>
<name>A0A9Q4Q293_9EURY</name>
<dbReference type="EMBL" id="JAMQOT010000001">
    <property type="protein sequence ID" value="MDF9744587.1"/>
    <property type="molecule type" value="Genomic_DNA"/>
</dbReference>
<comment type="caution">
    <text evidence="2">The sequence shown here is derived from an EMBL/GenBank/DDBJ whole genome shotgun (WGS) entry which is preliminary data.</text>
</comment>
<dbReference type="Proteomes" id="UP001154061">
    <property type="component" value="Unassembled WGS sequence"/>
</dbReference>
<sequence>MNVTYTNDSGETEVLYDEQLGALLYSNDDTEIAYQGGGVWRSDGTGSTMVSAPGIEYREGTLTFPIVHLAGDRVGGTTVDGTVRRTAAPKRIDLDDRWNSDRGSVAVRIDIESEYCGAWERELEETITGSVIERCEEGEAQRVRIRLINPAGHSRAFDSAVIGETVTAGFDESTGARPIDGDVNAGTIDEWMVNGTVSDENYDYPSADEEIDNALEACDEFETIDEDVTEPGVHCVDEIDGSHDFDTSNGDIDVVVRDSFDLSSGTSNLDVEGDNDLTIYADTDLEVGGNTEIGNESDPAGTRLVFSSEATVQMVRGTPEIRALIYAPDSTVDIGGTPTIVGTVVGEEVEIDDVAVEIRHDGSLEQLDLIPGAGPPVRYAEFTASDLELDD</sequence>
<organism evidence="2 3">
    <name type="scientific">Natrinema salsiterrestre</name>
    <dbReference type="NCBI Taxonomy" id="2950540"/>
    <lineage>
        <taxon>Archaea</taxon>
        <taxon>Methanobacteriati</taxon>
        <taxon>Methanobacteriota</taxon>
        <taxon>Stenosarchaea group</taxon>
        <taxon>Halobacteria</taxon>
        <taxon>Halobacteriales</taxon>
        <taxon>Natrialbaceae</taxon>
        <taxon>Natrinema</taxon>
    </lineage>
</organism>
<feature type="domain" description="DUF7305" evidence="1">
    <location>
        <begin position="197"/>
        <end position="366"/>
    </location>
</feature>
<protein>
    <recommendedName>
        <fullName evidence="1">DUF7305 domain-containing protein</fullName>
    </recommendedName>
</protein>
<gene>
    <name evidence="2" type="ORF">NDI89_03220</name>
</gene>
<reference evidence="2" key="1">
    <citation type="submission" date="2022-06" db="EMBL/GenBank/DDBJ databases">
        <title>Natrinema sp. a new haloarchaeum isolate from saline soil.</title>
        <authorList>
            <person name="Strakova D."/>
            <person name="Galisteo C."/>
            <person name="Sanchez-Porro C."/>
            <person name="Ventosa A."/>
        </authorList>
    </citation>
    <scope>NUCLEOTIDE SEQUENCE</scope>
    <source>
        <strain evidence="2">S1CR25-10</strain>
    </source>
</reference>